<evidence type="ECO:0000313" key="3">
    <source>
        <dbReference type="Proteomes" id="UP000252139"/>
    </source>
</evidence>
<gene>
    <name evidence="2" type="ORF">CU097_009664</name>
</gene>
<reference evidence="2 3" key="1">
    <citation type="journal article" date="2018" name="G3 (Bethesda)">
        <title>Phylogenetic and Phylogenomic Definition of Rhizopus Species.</title>
        <authorList>
            <person name="Gryganskyi A.P."/>
            <person name="Golan J."/>
            <person name="Dolatabadi S."/>
            <person name="Mondo S."/>
            <person name="Robb S."/>
            <person name="Idnurm A."/>
            <person name="Muszewska A."/>
            <person name="Steczkiewicz K."/>
            <person name="Masonjones S."/>
            <person name="Liao H.L."/>
            <person name="Gajdeczka M.T."/>
            <person name="Anike F."/>
            <person name="Vuek A."/>
            <person name="Anishchenko I.M."/>
            <person name="Voigt K."/>
            <person name="de Hoog G.S."/>
            <person name="Smith M.E."/>
            <person name="Heitman J."/>
            <person name="Vilgalys R."/>
            <person name="Stajich J.E."/>
        </authorList>
    </citation>
    <scope>NUCLEOTIDE SEQUENCE [LARGE SCALE GENOMIC DNA]</scope>
    <source>
        <strain evidence="2 3">CBS 357.93</strain>
    </source>
</reference>
<organism evidence="2 3">
    <name type="scientific">Rhizopus azygosporus</name>
    <name type="common">Rhizopus microsporus var. azygosporus</name>
    <dbReference type="NCBI Taxonomy" id="86630"/>
    <lineage>
        <taxon>Eukaryota</taxon>
        <taxon>Fungi</taxon>
        <taxon>Fungi incertae sedis</taxon>
        <taxon>Mucoromycota</taxon>
        <taxon>Mucoromycotina</taxon>
        <taxon>Mucoromycetes</taxon>
        <taxon>Mucorales</taxon>
        <taxon>Mucorineae</taxon>
        <taxon>Rhizopodaceae</taxon>
        <taxon>Rhizopus</taxon>
    </lineage>
</organism>
<feature type="region of interest" description="Disordered" evidence="1">
    <location>
        <begin position="69"/>
        <end position="88"/>
    </location>
</feature>
<evidence type="ECO:0000256" key="1">
    <source>
        <dbReference type="SAM" id="MobiDB-lite"/>
    </source>
</evidence>
<dbReference type="AlphaFoldDB" id="A0A367JP64"/>
<name>A0A367JP64_RHIAZ</name>
<proteinExistence type="predicted"/>
<protein>
    <submittedName>
        <fullName evidence="2">Uncharacterized protein</fullName>
    </submittedName>
</protein>
<evidence type="ECO:0000313" key="2">
    <source>
        <dbReference type="EMBL" id="RCH91734.1"/>
    </source>
</evidence>
<sequence>MNAQNFRMLKICYALGGKPLEATVALVHFLIEGKSALINMERQIVKEETNVVAFEELYFRAFEGLNRTEENHNKTSDRLPGRSHDNSQ</sequence>
<dbReference type="EMBL" id="PJQL01000928">
    <property type="protein sequence ID" value="RCH91734.1"/>
    <property type="molecule type" value="Genomic_DNA"/>
</dbReference>
<comment type="caution">
    <text evidence="2">The sequence shown here is derived from an EMBL/GenBank/DDBJ whole genome shotgun (WGS) entry which is preliminary data.</text>
</comment>
<keyword evidence="3" id="KW-1185">Reference proteome</keyword>
<dbReference type="Proteomes" id="UP000252139">
    <property type="component" value="Unassembled WGS sequence"/>
</dbReference>
<accession>A0A367JP64</accession>